<accession>J0WKP0</accession>
<keyword evidence="2" id="KW-1185">Reference proteome</keyword>
<reference evidence="2" key="1">
    <citation type="journal article" date="2012" name="Science">
        <title>The Paleozoic origin of enzymatic lignin decomposition reconstructed from 31 fungal genomes.</title>
        <authorList>
            <person name="Floudas D."/>
            <person name="Binder M."/>
            <person name="Riley R."/>
            <person name="Barry K."/>
            <person name="Blanchette R.A."/>
            <person name="Henrissat B."/>
            <person name="Martinez A.T."/>
            <person name="Otillar R."/>
            <person name="Spatafora J.W."/>
            <person name="Yadav J.S."/>
            <person name="Aerts A."/>
            <person name="Benoit I."/>
            <person name="Boyd A."/>
            <person name="Carlson A."/>
            <person name="Copeland A."/>
            <person name="Coutinho P.M."/>
            <person name="de Vries R.P."/>
            <person name="Ferreira P."/>
            <person name="Findley K."/>
            <person name="Foster B."/>
            <person name="Gaskell J."/>
            <person name="Glotzer D."/>
            <person name="Gorecki P."/>
            <person name="Heitman J."/>
            <person name="Hesse C."/>
            <person name="Hori C."/>
            <person name="Igarashi K."/>
            <person name="Jurgens J.A."/>
            <person name="Kallen N."/>
            <person name="Kersten P."/>
            <person name="Kohler A."/>
            <person name="Kuees U."/>
            <person name="Kumar T.K.A."/>
            <person name="Kuo A."/>
            <person name="LaButti K."/>
            <person name="Larrondo L.F."/>
            <person name="Lindquist E."/>
            <person name="Ling A."/>
            <person name="Lombard V."/>
            <person name="Lucas S."/>
            <person name="Lundell T."/>
            <person name="Martin R."/>
            <person name="McLaughlin D.J."/>
            <person name="Morgenstern I."/>
            <person name="Morin E."/>
            <person name="Murat C."/>
            <person name="Nagy L.G."/>
            <person name="Nolan M."/>
            <person name="Ohm R.A."/>
            <person name="Patyshakuliyeva A."/>
            <person name="Rokas A."/>
            <person name="Ruiz-Duenas F.J."/>
            <person name="Sabat G."/>
            <person name="Salamov A."/>
            <person name="Samejima M."/>
            <person name="Schmutz J."/>
            <person name="Slot J.C."/>
            <person name="St John F."/>
            <person name="Stenlid J."/>
            <person name="Sun H."/>
            <person name="Sun S."/>
            <person name="Syed K."/>
            <person name="Tsang A."/>
            <person name="Wiebenga A."/>
            <person name="Young D."/>
            <person name="Pisabarro A."/>
            <person name="Eastwood D.C."/>
            <person name="Martin F."/>
            <person name="Cullen D."/>
            <person name="Grigoriev I.V."/>
            <person name="Hibbett D.S."/>
        </authorList>
    </citation>
    <scope>NUCLEOTIDE SEQUENCE [LARGE SCALE GENOMIC DNA]</scope>
    <source>
        <strain evidence="2">TFB10046</strain>
    </source>
</reference>
<feature type="non-terminal residue" evidence="1">
    <location>
        <position position="107"/>
    </location>
</feature>
<evidence type="ECO:0000313" key="1">
    <source>
        <dbReference type="EMBL" id="EJD32868.1"/>
    </source>
</evidence>
<name>J0WKP0_AURST</name>
<sequence length="107" mass="11924">MLLVRSVARGQSVRARGLERILTSPSPRLVLRAMGSPTRKRWTATSAHKVERAAHLQPHMHFKARHRPQVRSNPRADKVLKPGIGFCNRRGSVALATTPRVIFNSSA</sequence>
<dbReference type="Proteomes" id="UP000006514">
    <property type="component" value="Unassembled WGS sequence"/>
</dbReference>
<gene>
    <name evidence="1" type="ORF">AURDEDRAFT_178037</name>
</gene>
<dbReference type="KEGG" id="adl:AURDEDRAFT_178037"/>
<evidence type="ECO:0000313" key="2">
    <source>
        <dbReference type="Proteomes" id="UP000006514"/>
    </source>
</evidence>
<dbReference type="EMBL" id="JH688591">
    <property type="protein sequence ID" value="EJD32868.1"/>
    <property type="molecule type" value="Genomic_DNA"/>
</dbReference>
<dbReference type="InParanoid" id="J0WKP0"/>
<protein>
    <submittedName>
        <fullName evidence="1">Uncharacterized protein</fullName>
    </submittedName>
</protein>
<organism evidence="1 2">
    <name type="scientific">Auricularia subglabra (strain TFB-10046 / SS5)</name>
    <name type="common">White-rot fungus</name>
    <name type="synonym">Auricularia delicata (strain TFB10046)</name>
    <dbReference type="NCBI Taxonomy" id="717982"/>
    <lineage>
        <taxon>Eukaryota</taxon>
        <taxon>Fungi</taxon>
        <taxon>Dikarya</taxon>
        <taxon>Basidiomycota</taxon>
        <taxon>Agaricomycotina</taxon>
        <taxon>Agaricomycetes</taxon>
        <taxon>Auriculariales</taxon>
        <taxon>Auriculariaceae</taxon>
        <taxon>Auricularia</taxon>
    </lineage>
</organism>
<proteinExistence type="predicted"/>
<dbReference type="AlphaFoldDB" id="J0WKP0"/>